<evidence type="ECO:0000313" key="1">
    <source>
        <dbReference type="EMBL" id="KAK1389917.1"/>
    </source>
</evidence>
<comment type="caution">
    <text evidence="1">The sequence shown here is derived from an EMBL/GenBank/DDBJ whole genome shotgun (WGS) entry which is preliminary data.</text>
</comment>
<gene>
    <name evidence="1" type="ORF">POM88_018095</name>
</gene>
<keyword evidence="2" id="KW-1185">Reference proteome</keyword>
<sequence>MDLSPQVNCKSSFRKCKAVAIETVPNHPLIGFSKHYSCGNRTSGAPKGSNRRWLRFEGAMVVGILYTFLKNHTLANSQVDENEFVYFSHALTQDSSSVYHDITTSDNRDNIVDVVGNVNLNSTDDMIDLSEISMIGFLVGEFFSQQFVHACAFRCWEGLCDMNYHVEGFFAITFGCEQSRNEALSMYFLILSDSVMIFKPWQSKDDFIYSKIITKFVWITLYNIPFSLLSMEGIGYITTVIGKVIYFE</sequence>
<evidence type="ECO:0000313" key="2">
    <source>
        <dbReference type="Proteomes" id="UP001237642"/>
    </source>
</evidence>
<protein>
    <submittedName>
        <fullName evidence="1">Uncharacterized protein</fullName>
    </submittedName>
</protein>
<reference evidence="1" key="1">
    <citation type="submission" date="2023-02" db="EMBL/GenBank/DDBJ databases">
        <title>Genome of toxic invasive species Heracleum sosnowskyi carries increased number of genes despite the absence of recent whole-genome duplications.</title>
        <authorList>
            <person name="Schelkunov M."/>
            <person name="Shtratnikova V."/>
            <person name="Makarenko M."/>
            <person name="Klepikova A."/>
            <person name="Omelchenko D."/>
            <person name="Novikova G."/>
            <person name="Obukhova E."/>
            <person name="Bogdanov V."/>
            <person name="Penin A."/>
            <person name="Logacheva M."/>
        </authorList>
    </citation>
    <scope>NUCLEOTIDE SEQUENCE</scope>
    <source>
        <strain evidence="1">Hsosn_3</strain>
        <tissue evidence="1">Leaf</tissue>
    </source>
</reference>
<dbReference type="EMBL" id="JAUIZM010000004">
    <property type="protein sequence ID" value="KAK1389917.1"/>
    <property type="molecule type" value="Genomic_DNA"/>
</dbReference>
<dbReference type="AlphaFoldDB" id="A0AAD8IPW6"/>
<accession>A0AAD8IPW6</accession>
<name>A0AAD8IPW6_9APIA</name>
<organism evidence="1 2">
    <name type="scientific">Heracleum sosnowskyi</name>
    <dbReference type="NCBI Taxonomy" id="360622"/>
    <lineage>
        <taxon>Eukaryota</taxon>
        <taxon>Viridiplantae</taxon>
        <taxon>Streptophyta</taxon>
        <taxon>Embryophyta</taxon>
        <taxon>Tracheophyta</taxon>
        <taxon>Spermatophyta</taxon>
        <taxon>Magnoliopsida</taxon>
        <taxon>eudicotyledons</taxon>
        <taxon>Gunneridae</taxon>
        <taxon>Pentapetalae</taxon>
        <taxon>asterids</taxon>
        <taxon>campanulids</taxon>
        <taxon>Apiales</taxon>
        <taxon>Apiaceae</taxon>
        <taxon>Apioideae</taxon>
        <taxon>apioid superclade</taxon>
        <taxon>Tordylieae</taxon>
        <taxon>Tordyliinae</taxon>
        <taxon>Heracleum</taxon>
    </lineage>
</organism>
<dbReference type="Proteomes" id="UP001237642">
    <property type="component" value="Unassembled WGS sequence"/>
</dbReference>
<proteinExistence type="predicted"/>
<reference evidence="1" key="2">
    <citation type="submission" date="2023-05" db="EMBL/GenBank/DDBJ databases">
        <authorList>
            <person name="Schelkunov M.I."/>
        </authorList>
    </citation>
    <scope>NUCLEOTIDE SEQUENCE</scope>
    <source>
        <strain evidence="1">Hsosn_3</strain>
        <tissue evidence="1">Leaf</tissue>
    </source>
</reference>